<proteinExistence type="predicted"/>
<dbReference type="Proteomes" id="UP000012073">
    <property type="component" value="Unassembled WGS sequence"/>
</dbReference>
<reference evidence="2" key="1">
    <citation type="journal article" date="2013" name="Proc. Natl. Acad. Sci. U.S.A.">
        <title>Genome structure and metabolic features in the red seaweed Chondrus crispus shed light on evolution of the Archaeplastida.</title>
        <authorList>
            <person name="Collen J."/>
            <person name="Porcel B."/>
            <person name="Carre W."/>
            <person name="Ball S.G."/>
            <person name="Chaparro C."/>
            <person name="Tonon T."/>
            <person name="Barbeyron T."/>
            <person name="Michel G."/>
            <person name="Noel B."/>
            <person name="Valentin K."/>
            <person name="Elias M."/>
            <person name="Artiguenave F."/>
            <person name="Arun A."/>
            <person name="Aury J.M."/>
            <person name="Barbosa-Neto J.F."/>
            <person name="Bothwell J.H."/>
            <person name="Bouget F.Y."/>
            <person name="Brillet L."/>
            <person name="Cabello-Hurtado F."/>
            <person name="Capella-Gutierrez S."/>
            <person name="Charrier B."/>
            <person name="Cladiere L."/>
            <person name="Cock J.M."/>
            <person name="Coelho S.M."/>
            <person name="Colleoni C."/>
            <person name="Czjzek M."/>
            <person name="Da Silva C."/>
            <person name="Delage L."/>
            <person name="Denoeud F."/>
            <person name="Deschamps P."/>
            <person name="Dittami S.M."/>
            <person name="Gabaldon T."/>
            <person name="Gachon C.M."/>
            <person name="Groisillier A."/>
            <person name="Herve C."/>
            <person name="Jabbari K."/>
            <person name="Katinka M."/>
            <person name="Kloareg B."/>
            <person name="Kowalczyk N."/>
            <person name="Labadie K."/>
            <person name="Leblanc C."/>
            <person name="Lopez P.J."/>
            <person name="McLachlan D.H."/>
            <person name="Meslet-Cladiere L."/>
            <person name="Moustafa A."/>
            <person name="Nehr Z."/>
            <person name="Nyvall Collen P."/>
            <person name="Panaud O."/>
            <person name="Partensky F."/>
            <person name="Poulain J."/>
            <person name="Rensing S.A."/>
            <person name="Rousvoal S."/>
            <person name="Samson G."/>
            <person name="Symeonidi A."/>
            <person name="Weissenbach J."/>
            <person name="Zambounis A."/>
            <person name="Wincker P."/>
            <person name="Boyen C."/>
        </authorList>
    </citation>
    <scope>NUCLEOTIDE SEQUENCE [LARGE SCALE GENOMIC DNA]</scope>
    <source>
        <strain evidence="2">cv. Stackhouse</strain>
    </source>
</reference>
<dbReference type="AlphaFoldDB" id="R7QST5"/>
<evidence type="ECO:0000313" key="1">
    <source>
        <dbReference type="EMBL" id="CDF40566.1"/>
    </source>
</evidence>
<accession>R7QST5</accession>
<keyword evidence="2" id="KW-1185">Reference proteome</keyword>
<sequence length="562" mass="62950">MAEFGNVEREVEQEVEVELGSIYEAVKGGVLAVDLLSENERPGKDSGIRLFGHVFEVSGSSLKYPTVNHEAPVIKESEQIKCGSHLKTQVIAGFVTTSFTDRVLIRAMQTGLEFERRTPGGSTIVVKILGAIPFNWSRCEDDEIKRQLRPLGNHPDVRKLVSFLSDMALGSGWNSAVGLNSTRGSIIEDIPIKLESGPGALGLRAGRYVLRGWADIQKLIFRSLVSDNNIWMQIEPDRLRFDPEGVEPRMERLPVRQASHMELEFNLPDLNLEFKKVEWHGSISIGAGSISELVEVYNTDRGECAMGHVVCSCRLTFENGTYQLLQGWAAKVMDTKFQMRRVVNITQFDFSNLRQARDTMVYMSLFKAFPAKSLRASGSRPLIFAVDTVDAESSVTRFPVLPLGKFLSPTNEFGYVERNLARAAINVWFIASATGYATLWLISLVVCTYLRNEEEIDEVSSLVRAQNELFDVPMECRLASRRPRNFGIHHHESSYGEPRLGTLEECDEPAQVQDFNSINSLPNVRGRFMRILFSGGHLHRADGVFHRDKLATVEITGPQSHG</sequence>
<dbReference type="RefSeq" id="XP_005710860.1">
    <property type="nucleotide sequence ID" value="XM_005710803.1"/>
</dbReference>
<gene>
    <name evidence="1" type="ORF">CHC_T00008891001</name>
</gene>
<dbReference type="KEGG" id="ccp:CHC_T00008891001"/>
<dbReference type="EMBL" id="HG002201">
    <property type="protein sequence ID" value="CDF40566.1"/>
    <property type="molecule type" value="Genomic_DNA"/>
</dbReference>
<organism evidence="1 2">
    <name type="scientific">Chondrus crispus</name>
    <name type="common">Carrageen Irish moss</name>
    <name type="synonym">Polymorpha crispa</name>
    <dbReference type="NCBI Taxonomy" id="2769"/>
    <lineage>
        <taxon>Eukaryota</taxon>
        <taxon>Rhodophyta</taxon>
        <taxon>Florideophyceae</taxon>
        <taxon>Rhodymeniophycidae</taxon>
        <taxon>Gigartinales</taxon>
        <taxon>Gigartinaceae</taxon>
        <taxon>Chondrus</taxon>
    </lineage>
</organism>
<evidence type="ECO:0000313" key="2">
    <source>
        <dbReference type="Proteomes" id="UP000012073"/>
    </source>
</evidence>
<name>R7QST5_CHOCR</name>
<protein>
    <submittedName>
        <fullName evidence="1">Uncharacterized protein</fullName>
    </submittedName>
</protein>
<dbReference type="GeneID" id="17318571"/>
<dbReference type="Gramene" id="CDF40566">
    <property type="protein sequence ID" value="CDF40566"/>
    <property type="gene ID" value="CHC_T00008891001"/>
</dbReference>